<evidence type="ECO:0000256" key="4">
    <source>
        <dbReference type="RuleBase" id="RU003733"/>
    </source>
</evidence>
<reference evidence="8" key="1">
    <citation type="journal article" date="2019" name="Int. J. Syst. Evol. Microbiol.">
        <title>The Global Catalogue of Microorganisms (GCM) 10K type strain sequencing project: providing services to taxonomists for standard genome sequencing and annotation.</title>
        <authorList>
            <consortium name="The Broad Institute Genomics Platform"/>
            <consortium name="The Broad Institute Genome Sequencing Center for Infectious Disease"/>
            <person name="Wu L."/>
            <person name="Ma J."/>
        </authorList>
    </citation>
    <scope>NUCLEOTIDE SEQUENCE [LARGE SCALE GENOMIC DNA]</scope>
    <source>
        <strain evidence="8">NBRC 102520</strain>
    </source>
</reference>
<evidence type="ECO:0000256" key="3">
    <source>
        <dbReference type="ARBA" id="ARBA00022777"/>
    </source>
</evidence>
<dbReference type="InterPro" id="IPR018484">
    <property type="entry name" value="FGGY_N"/>
</dbReference>
<evidence type="ECO:0000256" key="2">
    <source>
        <dbReference type="ARBA" id="ARBA00022679"/>
    </source>
</evidence>
<dbReference type="Pfam" id="PF00370">
    <property type="entry name" value="FGGY_N"/>
    <property type="match status" value="1"/>
</dbReference>
<name>A0ABQ6BB18_9BRAD</name>
<keyword evidence="3 4" id="KW-0418">Kinase</keyword>
<keyword evidence="2 4" id="KW-0808">Transferase</keyword>
<evidence type="ECO:0000256" key="1">
    <source>
        <dbReference type="ARBA" id="ARBA00009156"/>
    </source>
</evidence>
<dbReference type="Proteomes" id="UP001156905">
    <property type="component" value="Unassembled WGS sequence"/>
</dbReference>
<dbReference type="EMBL" id="BSOW01000036">
    <property type="protein sequence ID" value="GLR90634.1"/>
    <property type="molecule type" value="Genomic_DNA"/>
</dbReference>
<comment type="caution">
    <text evidence="7">The sequence shown here is derived from an EMBL/GenBank/DDBJ whole genome shotgun (WGS) entry which is preliminary data.</text>
</comment>
<dbReference type="InterPro" id="IPR043129">
    <property type="entry name" value="ATPase_NBD"/>
</dbReference>
<dbReference type="CDD" id="cd07804">
    <property type="entry name" value="ASKHA_NBD_FGGY_RrXK-like"/>
    <property type="match status" value="1"/>
</dbReference>
<dbReference type="RefSeq" id="WP_284273624.1">
    <property type="nucleotide sequence ID" value="NZ_BSOW01000036.1"/>
</dbReference>
<gene>
    <name evidence="7" type="ORF">GCM10007857_73490</name>
</gene>
<dbReference type="SUPFAM" id="SSF53067">
    <property type="entry name" value="Actin-like ATPase domain"/>
    <property type="match status" value="2"/>
</dbReference>
<dbReference type="PANTHER" id="PTHR43095">
    <property type="entry name" value="SUGAR KINASE"/>
    <property type="match status" value="1"/>
</dbReference>
<feature type="domain" description="Carbohydrate kinase FGGY N-terminal" evidence="5">
    <location>
        <begin position="4"/>
        <end position="247"/>
    </location>
</feature>
<feature type="domain" description="Carbohydrate kinase FGGY C-terminal" evidence="6">
    <location>
        <begin position="258"/>
        <end position="444"/>
    </location>
</feature>
<evidence type="ECO:0000313" key="7">
    <source>
        <dbReference type="EMBL" id="GLR90634.1"/>
    </source>
</evidence>
<sequence>MRHLLGIDIGSYSSKGVLLDESGTIRATAQRKHDMSVPGPGLAEHDAVQDWWEGFRTLSQRLIADSGINPAAIAAVGCSGIGPCALPVTERGEPLRPAILYGVDTRAEAEIDELNADLGAQAVLARTGNPLTTQSVGPKVRWLAKHEPDTFRRTARIVGCPTFIVHRLTGRWVVDHYGASCYSPFYDLAAKAWHRETTERICPVDWLPQIAWTTEVVGHVSTEAAAETGLAASTPVIAGTIDAASEAISVGVQKPGDLMIMYGTTAFFIQVNADLVVDSRFWAAPFLFENTWSVMGGLATGGGLTQWFRKEMTGLSDDDSSFQALMEEAFKSPPGANGILMLPYFSGERTPINDPQAKGLIFGLTLAHRRGDIYRALIEGIGHATRHNLDGFAEIQPARSIYAAGGGVQNRLWTQCVSDIAGIRQNIRRETVGAALGSAFLAGIGCGIFAPEDIDRINPIASKIVPNEANRIRYDADHVAFKALYVNNRAAMRWSTAS</sequence>
<evidence type="ECO:0000259" key="6">
    <source>
        <dbReference type="Pfam" id="PF02782"/>
    </source>
</evidence>
<proteinExistence type="inferred from homology"/>
<accession>A0ABQ6BB18</accession>
<dbReference type="InterPro" id="IPR018483">
    <property type="entry name" value="Carb_kinase_FGGY_CS"/>
</dbReference>
<evidence type="ECO:0000313" key="8">
    <source>
        <dbReference type="Proteomes" id="UP001156905"/>
    </source>
</evidence>
<dbReference type="PIRSF" id="PIRSF000538">
    <property type="entry name" value="GlpK"/>
    <property type="match status" value="1"/>
</dbReference>
<dbReference type="InterPro" id="IPR000577">
    <property type="entry name" value="Carb_kinase_FGGY"/>
</dbReference>
<dbReference type="InterPro" id="IPR050406">
    <property type="entry name" value="FGGY_Carb_Kinase"/>
</dbReference>
<keyword evidence="8" id="KW-1185">Reference proteome</keyword>
<dbReference type="Pfam" id="PF02782">
    <property type="entry name" value="FGGY_C"/>
    <property type="match status" value="1"/>
</dbReference>
<dbReference type="PANTHER" id="PTHR43095:SF5">
    <property type="entry name" value="XYLULOSE KINASE"/>
    <property type="match status" value="1"/>
</dbReference>
<evidence type="ECO:0000259" key="5">
    <source>
        <dbReference type="Pfam" id="PF00370"/>
    </source>
</evidence>
<dbReference type="GO" id="GO:0016301">
    <property type="term" value="F:kinase activity"/>
    <property type="evidence" value="ECO:0007669"/>
    <property type="project" value="UniProtKB-KW"/>
</dbReference>
<comment type="similarity">
    <text evidence="1 4">Belongs to the FGGY kinase family.</text>
</comment>
<organism evidence="7 8">
    <name type="scientific">Bradyrhizobium iriomotense</name>
    <dbReference type="NCBI Taxonomy" id="441950"/>
    <lineage>
        <taxon>Bacteria</taxon>
        <taxon>Pseudomonadati</taxon>
        <taxon>Pseudomonadota</taxon>
        <taxon>Alphaproteobacteria</taxon>
        <taxon>Hyphomicrobiales</taxon>
        <taxon>Nitrobacteraceae</taxon>
        <taxon>Bradyrhizobium</taxon>
    </lineage>
</organism>
<dbReference type="InterPro" id="IPR018485">
    <property type="entry name" value="FGGY_C"/>
</dbReference>
<dbReference type="Gene3D" id="3.30.420.40">
    <property type="match status" value="2"/>
</dbReference>
<dbReference type="PROSITE" id="PS00445">
    <property type="entry name" value="FGGY_KINASES_2"/>
    <property type="match status" value="1"/>
</dbReference>
<protein>
    <submittedName>
        <fullName evidence="7">Sugar kinase</fullName>
    </submittedName>
</protein>